<dbReference type="InterPro" id="IPR004042">
    <property type="entry name" value="Intein_endonuc_central"/>
</dbReference>
<evidence type="ECO:0000259" key="1">
    <source>
        <dbReference type="PROSITE" id="PS50819"/>
    </source>
</evidence>
<dbReference type="InterPro" id="IPR004860">
    <property type="entry name" value="LAGLIDADG_dom"/>
</dbReference>
<accession>A0A7D7RG23</accession>
<dbReference type="KEGG" id="pdec:H1Q58_09655"/>
<sequence>MVRKVGITDQMILNKYTEGFSNAELAAYAGLTERAIRNVLYKSGIDSIQRPRKHKVNEDFFKTWTDDMAWVLGLVITDGCIANDGRTLILIQKDESMLQKVAVIMQADFVVARHEKRTPALLINSKKITNDLANYGVLKSKSISVGFPNVPEKYMPHFIRGVVDGDGWVQKTGYTMNVTSGSKDFANGLHDVFRKWNLNSSIRISKTPLGRVLYRVFVSGKHDIPRLADIIYKDCGEMYVFQKRERMSQRCFKIPEPKQLNIFEDGYL</sequence>
<protein>
    <recommendedName>
        <fullName evidence="1">DOD-type homing endonuclease domain-containing protein</fullName>
    </recommendedName>
</protein>
<dbReference type="EMBL" id="CP059540">
    <property type="protein sequence ID" value="QMT16243.1"/>
    <property type="molecule type" value="Genomic_DNA"/>
</dbReference>
<evidence type="ECO:0000313" key="2">
    <source>
        <dbReference type="EMBL" id="QMT16243.1"/>
    </source>
</evidence>
<organism evidence="2 3">
    <name type="scientific">Planococcus maritimus</name>
    <dbReference type="NCBI Taxonomy" id="192421"/>
    <lineage>
        <taxon>Bacteria</taxon>
        <taxon>Bacillati</taxon>
        <taxon>Bacillota</taxon>
        <taxon>Bacilli</taxon>
        <taxon>Bacillales</taxon>
        <taxon>Caryophanaceae</taxon>
        <taxon>Planococcus</taxon>
    </lineage>
</organism>
<dbReference type="SUPFAM" id="SSF55608">
    <property type="entry name" value="Homing endonucleases"/>
    <property type="match status" value="1"/>
</dbReference>
<feature type="domain" description="DOD-type homing endonuclease" evidence="1">
    <location>
        <begin position="71"/>
        <end position="198"/>
    </location>
</feature>
<dbReference type="PROSITE" id="PS50819">
    <property type="entry name" value="INTEIN_ENDONUCLEASE"/>
    <property type="match status" value="1"/>
</dbReference>
<name>A0A7D7RG23_PLAMR</name>
<dbReference type="Gene3D" id="3.10.28.10">
    <property type="entry name" value="Homing endonucleases"/>
    <property type="match status" value="1"/>
</dbReference>
<proteinExistence type="predicted"/>
<dbReference type="Proteomes" id="UP000514716">
    <property type="component" value="Chromosome"/>
</dbReference>
<gene>
    <name evidence="2" type="ORF">H1Q58_09655</name>
</gene>
<reference evidence="2 3" key="1">
    <citation type="submission" date="2020-07" db="EMBL/GenBank/DDBJ databases">
        <title>Screening of a cold-adapted Planococcus bacterium producing protease in traditional shrimp paste and protease identification by genome sequencing.</title>
        <authorList>
            <person name="Gao R."/>
            <person name="Leng W."/>
            <person name="Chu Q."/>
            <person name="Wu X."/>
            <person name="Liu H."/>
            <person name="Li X."/>
        </authorList>
    </citation>
    <scope>NUCLEOTIDE SEQUENCE [LARGE SCALE GENOMIC DNA]</scope>
    <source>
        <strain evidence="2 3">XJ11</strain>
    </source>
</reference>
<evidence type="ECO:0000313" key="3">
    <source>
        <dbReference type="Proteomes" id="UP000514716"/>
    </source>
</evidence>
<dbReference type="InterPro" id="IPR027434">
    <property type="entry name" value="Homing_endonucl"/>
</dbReference>
<dbReference type="GO" id="GO:0004519">
    <property type="term" value="F:endonuclease activity"/>
    <property type="evidence" value="ECO:0007669"/>
    <property type="project" value="InterPro"/>
</dbReference>
<dbReference type="AlphaFoldDB" id="A0A7D7RG23"/>
<dbReference type="Pfam" id="PF14528">
    <property type="entry name" value="LAGLIDADG_3"/>
    <property type="match status" value="1"/>
</dbReference>
<keyword evidence="3" id="KW-1185">Reference proteome</keyword>
<dbReference type="RefSeq" id="WP_182091326.1">
    <property type="nucleotide sequence ID" value="NZ_CP059540.1"/>
</dbReference>